<protein>
    <submittedName>
        <fullName evidence="4">Ran binding protein in the microtubule-organising centre</fullName>
    </submittedName>
</protein>
<dbReference type="PROSITE" id="PS50896">
    <property type="entry name" value="LISH"/>
    <property type="match status" value="1"/>
</dbReference>
<evidence type="ECO:0000313" key="5">
    <source>
        <dbReference type="Proteomes" id="UP000813385"/>
    </source>
</evidence>
<dbReference type="SMART" id="SM00668">
    <property type="entry name" value="CTLH"/>
    <property type="match status" value="1"/>
</dbReference>
<organism evidence="4 5">
    <name type="scientific">Plectosphaerella cucumerina</name>
    <dbReference type="NCBI Taxonomy" id="40658"/>
    <lineage>
        <taxon>Eukaryota</taxon>
        <taxon>Fungi</taxon>
        <taxon>Dikarya</taxon>
        <taxon>Ascomycota</taxon>
        <taxon>Pezizomycotina</taxon>
        <taxon>Sordariomycetes</taxon>
        <taxon>Hypocreomycetidae</taxon>
        <taxon>Glomerellales</taxon>
        <taxon>Plectosphaerellaceae</taxon>
        <taxon>Plectosphaerella</taxon>
    </lineage>
</organism>
<evidence type="ECO:0000313" key="4">
    <source>
        <dbReference type="EMBL" id="KAH7349705.1"/>
    </source>
</evidence>
<proteinExistence type="predicted"/>
<name>A0A8K0T3N1_9PEZI</name>
<comment type="caution">
    <text evidence="4">The sequence shown here is derived from an EMBL/GenBank/DDBJ whole genome shotgun (WGS) entry which is preliminary data.</text>
</comment>
<dbReference type="OrthoDB" id="2415936at2759"/>
<feature type="region of interest" description="Disordered" evidence="2">
    <location>
        <begin position="252"/>
        <end position="272"/>
    </location>
</feature>
<dbReference type="SMART" id="SM00757">
    <property type="entry name" value="CRA"/>
    <property type="match status" value="1"/>
</dbReference>
<dbReference type="InterPro" id="IPR006594">
    <property type="entry name" value="LisH"/>
</dbReference>
<feature type="domain" description="CTLH" evidence="3">
    <location>
        <begin position="94"/>
        <end position="151"/>
    </location>
</feature>
<dbReference type="InterPro" id="IPR006595">
    <property type="entry name" value="CTLH_C"/>
</dbReference>
<accession>A0A8K0T3N1</accession>
<sequence>MSRTRPLRFPNPDWFARGHRDIASYMMASHHQASSVSTTTPMKYSFEERVDDVKSPKSDINALILDYLVMEGYPNAAAKFKKEANLQPHPADDSIRRRQQIQHSIHTGSIQSAIEMLNDLDPEVLDNDPTLHFAILRLQLVELIRSCTSAPGGDITPALEFATTHLGPRAPTDPRFLKDLEETMALLILPHNDLDPALAAILHPDLRREVADNVNKAILDHQAHRREAAIRQLVRMRAWAENTARAEKKSLPEKIEIPLNGSEDRHDPMLIT</sequence>
<dbReference type="Pfam" id="PF08513">
    <property type="entry name" value="LisH"/>
    <property type="match status" value="1"/>
</dbReference>
<dbReference type="PANTHER" id="PTHR12864">
    <property type="entry name" value="RAN BINDING PROTEIN 9-RELATED"/>
    <property type="match status" value="1"/>
</dbReference>
<evidence type="ECO:0000256" key="1">
    <source>
        <dbReference type="ARBA" id="ARBA00002343"/>
    </source>
</evidence>
<dbReference type="InterPro" id="IPR013144">
    <property type="entry name" value="CRA_dom"/>
</dbReference>
<comment type="function">
    <text evidence="1">Involved in the proteasome-dependent degradation of fructose-1,6-bisphosphatase.</text>
</comment>
<evidence type="ECO:0000256" key="2">
    <source>
        <dbReference type="SAM" id="MobiDB-lite"/>
    </source>
</evidence>
<dbReference type="InterPro" id="IPR050618">
    <property type="entry name" value="Ubq-SigPath_Reg"/>
</dbReference>
<dbReference type="AlphaFoldDB" id="A0A8K0T3N1"/>
<reference evidence="4" key="1">
    <citation type="journal article" date="2021" name="Nat. Commun.">
        <title>Genetic determinants of endophytism in the Arabidopsis root mycobiome.</title>
        <authorList>
            <person name="Mesny F."/>
            <person name="Miyauchi S."/>
            <person name="Thiergart T."/>
            <person name="Pickel B."/>
            <person name="Atanasova L."/>
            <person name="Karlsson M."/>
            <person name="Huettel B."/>
            <person name="Barry K.W."/>
            <person name="Haridas S."/>
            <person name="Chen C."/>
            <person name="Bauer D."/>
            <person name="Andreopoulos W."/>
            <person name="Pangilinan J."/>
            <person name="LaButti K."/>
            <person name="Riley R."/>
            <person name="Lipzen A."/>
            <person name="Clum A."/>
            <person name="Drula E."/>
            <person name="Henrissat B."/>
            <person name="Kohler A."/>
            <person name="Grigoriev I.V."/>
            <person name="Martin F.M."/>
            <person name="Hacquard S."/>
        </authorList>
    </citation>
    <scope>NUCLEOTIDE SEQUENCE</scope>
    <source>
        <strain evidence="4">MPI-CAGE-AT-0016</strain>
    </source>
</reference>
<dbReference type="PROSITE" id="PS50897">
    <property type="entry name" value="CTLH"/>
    <property type="match status" value="1"/>
</dbReference>
<dbReference type="Pfam" id="PF10607">
    <property type="entry name" value="CTLH"/>
    <property type="match status" value="1"/>
</dbReference>
<dbReference type="EMBL" id="JAGPXD010000006">
    <property type="protein sequence ID" value="KAH7349705.1"/>
    <property type="molecule type" value="Genomic_DNA"/>
</dbReference>
<gene>
    <name evidence="4" type="ORF">B0T11DRAFT_289726</name>
</gene>
<keyword evidence="5" id="KW-1185">Reference proteome</keyword>
<dbReference type="SMART" id="SM00667">
    <property type="entry name" value="LisH"/>
    <property type="match status" value="1"/>
</dbReference>
<evidence type="ECO:0000259" key="3">
    <source>
        <dbReference type="PROSITE" id="PS50897"/>
    </source>
</evidence>
<dbReference type="InterPro" id="IPR024964">
    <property type="entry name" value="CTLH/CRA"/>
</dbReference>
<dbReference type="Proteomes" id="UP000813385">
    <property type="component" value="Unassembled WGS sequence"/>
</dbReference>